<dbReference type="OrthoDB" id="6706212at2759"/>
<keyword evidence="2" id="KW-1185">Reference proteome</keyword>
<organism evidence="2 3">
    <name type="scientific">Sipha flava</name>
    <name type="common">yellow sugarcane aphid</name>
    <dbReference type="NCBI Taxonomy" id="143950"/>
    <lineage>
        <taxon>Eukaryota</taxon>
        <taxon>Metazoa</taxon>
        <taxon>Ecdysozoa</taxon>
        <taxon>Arthropoda</taxon>
        <taxon>Hexapoda</taxon>
        <taxon>Insecta</taxon>
        <taxon>Pterygota</taxon>
        <taxon>Neoptera</taxon>
        <taxon>Paraneoptera</taxon>
        <taxon>Hemiptera</taxon>
        <taxon>Sternorrhyncha</taxon>
        <taxon>Aphidomorpha</taxon>
        <taxon>Aphidoidea</taxon>
        <taxon>Aphididae</taxon>
        <taxon>Sipha</taxon>
    </lineage>
</organism>
<evidence type="ECO:0000313" key="3">
    <source>
        <dbReference type="RefSeq" id="XP_025410495.1"/>
    </source>
</evidence>
<dbReference type="GeneID" id="112683609"/>
<dbReference type="InterPro" id="IPR031833">
    <property type="entry name" value="DUF4748"/>
</dbReference>
<dbReference type="Pfam" id="PF15932">
    <property type="entry name" value="DUF4748"/>
    <property type="match status" value="1"/>
</dbReference>
<dbReference type="AlphaFoldDB" id="A0A8B8FJG6"/>
<evidence type="ECO:0000313" key="2">
    <source>
        <dbReference type="Proteomes" id="UP000694846"/>
    </source>
</evidence>
<name>A0A8B8FJG6_9HEMI</name>
<accession>A0A8B8FJG6</accession>
<dbReference type="RefSeq" id="XP_025410495.1">
    <property type="nucleotide sequence ID" value="XM_025554710.1"/>
</dbReference>
<reference evidence="3" key="1">
    <citation type="submission" date="2025-08" db="UniProtKB">
        <authorList>
            <consortium name="RefSeq"/>
        </authorList>
    </citation>
    <scope>IDENTIFICATION</scope>
    <source>
        <tissue evidence="3">Whole body</tissue>
    </source>
</reference>
<sequence length="60" mass="7115">MKLNHFQKVFIGWSLVISTGLYSFVLSKRYIDSKRFDSMKARERIRQSNIGEYTPSSRKL</sequence>
<dbReference type="Proteomes" id="UP000694846">
    <property type="component" value="Unplaced"/>
</dbReference>
<gene>
    <name evidence="3" type="primary">LOC112683609</name>
</gene>
<proteinExistence type="predicted"/>
<keyword evidence="1" id="KW-0812">Transmembrane</keyword>
<keyword evidence="1" id="KW-0472">Membrane</keyword>
<protein>
    <submittedName>
        <fullName evidence="3">Uncharacterized protein LOC112683609</fullName>
    </submittedName>
</protein>
<evidence type="ECO:0000256" key="1">
    <source>
        <dbReference type="SAM" id="Phobius"/>
    </source>
</evidence>
<keyword evidence="1" id="KW-1133">Transmembrane helix</keyword>
<feature type="transmembrane region" description="Helical" evidence="1">
    <location>
        <begin position="6"/>
        <end position="26"/>
    </location>
</feature>